<organism evidence="10 11">
    <name type="scientific">Collinsella aerofaciens</name>
    <dbReference type="NCBI Taxonomy" id="74426"/>
    <lineage>
        <taxon>Bacteria</taxon>
        <taxon>Bacillati</taxon>
        <taxon>Actinomycetota</taxon>
        <taxon>Coriobacteriia</taxon>
        <taxon>Coriobacteriales</taxon>
        <taxon>Coriobacteriaceae</taxon>
        <taxon>Collinsella</taxon>
    </lineage>
</organism>
<dbReference type="GO" id="GO:0034204">
    <property type="term" value="P:lipid translocation"/>
    <property type="evidence" value="ECO:0007669"/>
    <property type="project" value="TreeGrafter"/>
</dbReference>
<dbReference type="InterPro" id="IPR051050">
    <property type="entry name" value="Lipid_II_flippase_MurJ/MviN"/>
</dbReference>
<dbReference type="Proteomes" id="UP000095454">
    <property type="component" value="Unassembled WGS sequence"/>
</dbReference>
<evidence type="ECO:0000256" key="8">
    <source>
        <dbReference type="SAM" id="MobiDB-lite"/>
    </source>
</evidence>
<comment type="subcellular location">
    <subcellularLocation>
        <location evidence="1">Cell membrane</location>
        <topology evidence="1">Multi-pass membrane protein</topology>
    </subcellularLocation>
</comment>
<proteinExistence type="predicted"/>
<dbReference type="GO" id="GO:0005886">
    <property type="term" value="C:plasma membrane"/>
    <property type="evidence" value="ECO:0007669"/>
    <property type="project" value="UniProtKB-SubCell"/>
</dbReference>
<feature type="transmembrane region" description="Helical" evidence="9">
    <location>
        <begin position="604"/>
        <end position="625"/>
    </location>
</feature>
<evidence type="ECO:0000313" key="10">
    <source>
        <dbReference type="EMBL" id="CUP12297.1"/>
    </source>
</evidence>
<feature type="transmembrane region" description="Helical" evidence="9">
    <location>
        <begin position="637"/>
        <end position="658"/>
    </location>
</feature>
<keyword evidence="4" id="KW-0133">Cell shape</keyword>
<feature type="transmembrane region" description="Helical" evidence="9">
    <location>
        <begin position="522"/>
        <end position="541"/>
    </location>
</feature>
<feature type="transmembrane region" description="Helical" evidence="9">
    <location>
        <begin position="411"/>
        <end position="431"/>
    </location>
</feature>
<dbReference type="PANTHER" id="PTHR47019">
    <property type="entry name" value="LIPID II FLIPPASE MURJ"/>
    <property type="match status" value="1"/>
</dbReference>
<dbReference type="PRINTS" id="PR01806">
    <property type="entry name" value="VIRFACTRMVIN"/>
</dbReference>
<protein>
    <submittedName>
        <fullName evidence="10">Integral membrane protein MviN</fullName>
    </submittedName>
</protein>
<gene>
    <name evidence="10" type="primary">murJ</name>
    <name evidence="10" type="ORF">ERS852514_01149</name>
</gene>
<dbReference type="RefSeq" id="WP_253274610.1">
    <property type="nucleotide sequence ID" value="NZ_CABIXX010000017.1"/>
</dbReference>
<feature type="transmembrane region" description="Helical" evidence="9">
    <location>
        <begin position="330"/>
        <end position="357"/>
    </location>
</feature>
<keyword evidence="6 9" id="KW-1133">Transmembrane helix</keyword>
<dbReference type="Pfam" id="PF03023">
    <property type="entry name" value="MurJ"/>
    <property type="match status" value="1"/>
</dbReference>
<feature type="transmembrane region" description="Helical" evidence="9">
    <location>
        <begin position="730"/>
        <end position="755"/>
    </location>
</feature>
<evidence type="ECO:0000256" key="3">
    <source>
        <dbReference type="ARBA" id="ARBA00022692"/>
    </source>
</evidence>
<feature type="transmembrane region" description="Helical" evidence="9">
    <location>
        <begin position="481"/>
        <end position="502"/>
    </location>
</feature>
<dbReference type="EMBL" id="CZAQ01000017">
    <property type="protein sequence ID" value="CUP12297.1"/>
    <property type="molecule type" value="Genomic_DNA"/>
</dbReference>
<reference evidence="10 11" key="1">
    <citation type="submission" date="2015-09" db="EMBL/GenBank/DDBJ databases">
        <authorList>
            <consortium name="Pathogen Informatics"/>
        </authorList>
    </citation>
    <scope>NUCLEOTIDE SEQUENCE [LARGE SCALE GENOMIC DNA]</scope>
    <source>
        <strain evidence="10 11">2789STDY5834902</strain>
    </source>
</reference>
<feature type="transmembrane region" description="Helical" evidence="9">
    <location>
        <begin position="664"/>
        <end position="682"/>
    </location>
</feature>
<keyword evidence="7 9" id="KW-0472">Membrane</keyword>
<feature type="region of interest" description="Disordered" evidence="8">
    <location>
        <begin position="108"/>
        <end position="153"/>
    </location>
</feature>
<evidence type="ECO:0000256" key="7">
    <source>
        <dbReference type="ARBA" id="ARBA00023136"/>
    </source>
</evidence>
<evidence type="ECO:0000256" key="6">
    <source>
        <dbReference type="ARBA" id="ARBA00022989"/>
    </source>
</evidence>
<evidence type="ECO:0000256" key="2">
    <source>
        <dbReference type="ARBA" id="ARBA00022475"/>
    </source>
</evidence>
<name>A0A174KQI8_9ACTN</name>
<keyword evidence="3 9" id="KW-0812">Transmembrane</keyword>
<evidence type="ECO:0000256" key="1">
    <source>
        <dbReference type="ARBA" id="ARBA00004651"/>
    </source>
</evidence>
<dbReference type="PANTHER" id="PTHR47019:SF1">
    <property type="entry name" value="LIPID II FLIPPASE MURJ"/>
    <property type="match status" value="1"/>
</dbReference>
<feature type="transmembrane region" description="Helical" evidence="9">
    <location>
        <begin position="377"/>
        <end position="399"/>
    </location>
</feature>
<feature type="region of interest" description="Disordered" evidence="8">
    <location>
        <begin position="1"/>
        <end position="29"/>
    </location>
</feature>
<dbReference type="InterPro" id="IPR004268">
    <property type="entry name" value="MurJ"/>
</dbReference>
<dbReference type="GO" id="GO:0009252">
    <property type="term" value="P:peptidoglycan biosynthetic process"/>
    <property type="evidence" value="ECO:0007669"/>
    <property type="project" value="UniProtKB-KW"/>
</dbReference>
<feature type="transmembrane region" description="Helical" evidence="9">
    <location>
        <begin position="437"/>
        <end position="460"/>
    </location>
</feature>
<feature type="compositionally biased region" description="Low complexity" evidence="8">
    <location>
        <begin position="17"/>
        <end position="26"/>
    </location>
</feature>
<sequence>MPQEESKSGAHFAKGSAPQAPAPEAASFDNEIRRAWSAAADPGETAVYLRAAGAGTALPRTVLSSARPDETAVFLAAAQSSASVMPIASEAPRAPRPDETAVFLMAAQGKSAPQSAPAVRSAKPAAHDDGEPLLSDDEWSPLGSTDPVEGVAIDGDDDWDPLSFSARTVAANEVDTVFGDHAIFDDDAVSGNNMPNSDDAAPADDAVLVDDPFAMTGSFAVVDDLLPQDEVHEDSQDDVDDMGSSDYSTVGRSAGLMTVLTIVSRVTGFIRTWAMAAAIGMSLLSSSYQVANNLPNMLYELVMGGMLVTAFLPVYMGVRREQGREASNEYVGNLLGILLLLMGGISLLGTVFAPGFIWTQSFLSGDGGSMDTAAFMFRFFAIQILFYGLGSVFSGVLNAHRDYFWSTFAPVLNNVIVIASFMGFAPVSAQFGEQAGIILIAAGTTLGVFVQMACQIPALGKHGVHPHIHIDFKDPALRQTIALGIPTLLATVCMFVSTSITNAAALVVQPETGPSVIAYARLWYTLPYALIAASLSTALYTELSHDAQEKDYDSVRTGISRGVAQMLFFLIPFALYLIVFARPLNMIYCAGKFDESGVALVSEFLIYLALSLPLYGVVVLMQKSFSALLDMKPYSRYCLYSAIGQAGSVLLFGVVLGYGMPAIALSYVVDYVVLVGCSLWWLRRRLHGLQVKSILHGGFFGLLFGGLGAAAGAGVMWALEHFFGVLGSSILITLGYVCVAGVVSLAVTFGLAFVFKMPEVSALLRRK</sequence>
<feature type="transmembrane region" description="Helical" evidence="9">
    <location>
        <begin position="562"/>
        <end position="584"/>
    </location>
</feature>
<feature type="transmembrane region" description="Helical" evidence="9">
    <location>
        <begin position="694"/>
        <end position="718"/>
    </location>
</feature>
<evidence type="ECO:0000256" key="9">
    <source>
        <dbReference type="SAM" id="Phobius"/>
    </source>
</evidence>
<evidence type="ECO:0000256" key="4">
    <source>
        <dbReference type="ARBA" id="ARBA00022960"/>
    </source>
</evidence>
<dbReference type="AlphaFoldDB" id="A0A174KQI8"/>
<dbReference type="GO" id="GO:0015648">
    <property type="term" value="F:lipid-linked peptidoglycan transporter activity"/>
    <property type="evidence" value="ECO:0007669"/>
    <property type="project" value="TreeGrafter"/>
</dbReference>
<feature type="transmembrane region" description="Helical" evidence="9">
    <location>
        <begin position="297"/>
        <end position="318"/>
    </location>
</feature>
<evidence type="ECO:0000256" key="5">
    <source>
        <dbReference type="ARBA" id="ARBA00022984"/>
    </source>
</evidence>
<keyword evidence="2" id="KW-1003">Cell membrane</keyword>
<accession>A0A174KQI8</accession>
<evidence type="ECO:0000313" key="11">
    <source>
        <dbReference type="Proteomes" id="UP000095454"/>
    </source>
</evidence>
<feature type="transmembrane region" description="Helical" evidence="9">
    <location>
        <begin position="273"/>
        <end position="291"/>
    </location>
</feature>
<keyword evidence="5" id="KW-0573">Peptidoglycan synthesis</keyword>
<dbReference type="CDD" id="cd13123">
    <property type="entry name" value="MATE_MurJ_like"/>
    <property type="match status" value="1"/>
</dbReference>
<dbReference type="GO" id="GO:0008360">
    <property type="term" value="P:regulation of cell shape"/>
    <property type="evidence" value="ECO:0007669"/>
    <property type="project" value="UniProtKB-KW"/>
</dbReference>